<dbReference type="Proteomes" id="UP000276776">
    <property type="component" value="Unassembled WGS sequence"/>
</dbReference>
<evidence type="ECO:0000256" key="1">
    <source>
        <dbReference type="SAM" id="Coils"/>
    </source>
</evidence>
<reference evidence="2 3" key="2">
    <citation type="submission" date="2018-11" db="EMBL/GenBank/DDBJ databases">
        <authorList>
            <consortium name="Pathogen Informatics"/>
        </authorList>
    </citation>
    <scope>NUCLEOTIDE SEQUENCE [LARGE SCALE GENOMIC DNA]</scope>
</reference>
<proteinExistence type="predicted"/>
<gene>
    <name evidence="2" type="ORF">TCLT_LOCUS7358</name>
</gene>
<organism evidence="4">
    <name type="scientific">Thelazia callipaeda</name>
    <name type="common">Oriental eyeworm</name>
    <name type="synonym">Parasitic nematode</name>
    <dbReference type="NCBI Taxonomy" id="103827"/>
    <lineage>
        <taxon>Eukaryota</taxon>
        <taxon>Metazoa</taxon>
        <taxon>Ecdysozoa</taxon>
        <taxon>Nematoda</taxon>
        <taxon>Chromadorea</taxon>
        <taxon>Rhabditida</taxon>
        <taxon>Spirurina</taxon>
        <taxon>Spiruromorpha</taxon>
        <taxon>Thelazioidea</taxon>
        <taxon>Thelaziidae</taxon>
        <taxon>Thelazia</taxon>
    </lineage>
</organism>
<evidence type="ECO:0000313" key="2">
    <source>
        <dbReference type="EMBL" id="VDN04806.1"/>
    </source>
</evidence>
<dbReference type="STRING" id="103827.A0A0N5D374"/>
<protein>
    <submittedName>
        <fullName evidence="4">Coiled-coil domain-containing protein 176</fullName>
    </submittedName>
</protein>
<dbReference type="OrthoDB" id="5820020at2759"/>
<keyword evidence="3" id="KW-1185">Reference proteome</keyword>
<dbReference type="EMBL" id="UYYF01004499">
    <property type="protein sequence ID" value="VDN04806.1"/>
    <property type="molecule type" value="Genomic_DNA"/>
</dbReference>
<dbReference type="AlphaFoldDB" id="A0A0N5D374"/>
<name>A0A0N5D374_THECL</name>
<dbReference type="WBParaSite" id="TCLT_0000736901-mRNA-1">
    <property type="protein sequence ID" value="TCLT_0000736901-mRNA-1"/>
    <property type="gene ID" value="TCLT_0000736901"/>
</dbReference>
<sequence length="539" mass="63186">MGDLVHDALRATGFSEEVEALIADIIVQRLDQDPSWIVVSQQTDNKKFGNKELNLARVRIIAEQLWRRVERIYDNKFQVWKQNEEKSINDMVTKLRHVYKKNLLLKQRQFEELIERKDQEYKDKENLLREDVRLIYEKKKLELEKAWRFIETAQKELQIRKELLENAQACFNTRKENELYHIEHEKRSLKQVKRTLDMQEKNFNQRVQEAIQKAREKDNAQMKGMISEWNEKEAILSKKYAIVWNKICEISTEQQVSAQEFTRLKKIEEEMLIYYKKLAETERALSEATETQHRISGDLDCIRNEKTMLYQEMERMQMVSLELQKQRQEDFSPSRVPPAVARNTALDLISISSSTPTETSFDRDVLKKMKILNIAKQELDSSLENIRLRGHLRPVEYMKCKKISCDHINDMENRGSLTHIIENEHLITASGIAQDVKIEDRISLKDLVGSRSTLRKNDGEYTSNPAVHSVEKTEGKNVTCCVEKDSKIDLHMLQYMKMVQDETKETIVLTPEAGYGESDEVSFAVETSQKLGASTDFSW</sequence>
<keyword evidence="1" id="KW-0175">Coiled coil</keyword>
<reference evidence="4" key="1">
    <citation type="submission" date="2017-02" db="UniProtKB">
        <authorList>
            <consortium name="WormBaseParasite"/>
        </authorList>
    </citation>
    <scope>IDENTIFICATION</scope>
</reference>
<evidence type="ECO:0000313" key="4">
    <source>
        <dbReference type="WBParaSite" id="TCLT_0000736901-mRNA-1"/>
    </source>
</evidence>
<evidence type="ECO:0000313" key="3">
    <source>
        <dbReference type="Proteomes" id="UP000276776"/>
    </source>
</evidence>
<feature type="coiled-coil region" evidence="1">
    <location>
        <begin position="100"/>
        <end position="130"/>
    </location>
</feature>
<accession>A0A0N5D374</accession>